<dbReference type="AlphaFoldDB" id="A0A060X1H9"/>
<comment type="similarity">
    <text evidence="1">Belongs to the ANT/ATPSC lysine N-methyltransferase family.</text>
</comment>
<dbReference type="GO" id="GO:1905706">
    <property type="term" value="P:regulation of mitochondrial ATP synthesis coupled proton transport"/>
    <property type="evidence" value="ECO:0007669"/>
    <property type="project" value="TreeGrafter"/>
</dbReference>
<dbReference type="GO" id="GO:0016279">
    <property type="term" value="F:protein-lysine N-methyltransferase activity"/>
    <property type="evidence" value="ECO:0007669"/>
    <property type="project" value="InterPro"/>
</dbReference>
<dbReference type="GO" id="GO:0032259">
    <property type="term" value="P:methylation"/>
    <property type="evidence" value="ECO:0007669"/>
    <property type="project" value="UniProtKB-KW"/>
</dbReference>
<proteinExistence type="inferred from homology"/>
<dbReference type="EMBL" id="FR904892">
    <property type="protein sequence ID" value="CDQ73296.1"/>
    <property type="molecule type" value="Genomic_DNA"/>
</dbReference>
<dbReference type="SUPFAM" id="SSF53335">
    <property type="entry name" value="S-adenosyl-L-methionine-dependent methyltransferases"/>
    <property type="match status" value="1"/>
</dbReference>
<keyword evidence="3" id="KW-0808">Transferase</keyword>
<evidence type="ECO:0000256" key="3">
    <source>
        <dbReference type="ARBA" id="ARBA00022679"/>
    </source>
</evidence>
<organism evidence="5 6">
    <name type="scientific">Oncorhynchus mykiss</name>
    <name type="common">Rainbow trout</name>
    <name type="synonym">Salmo gairdneri</name>
    <dbReference type="NCBI Taxonomy" id="8022"/>
    <lineage>
        <taxon>Eukaryota</taxon>
        <taxon>Metazoa</taxon>
        <taxon>Chordata</taxon>
        <taxon>Craniata</taxon>
        <taxon>Vertebrata</taxon>
        <taxon>Euteleostomi</taxon>
        <taxon>Actinopterygii</taxon>
        <taxon>Neopterygii</taxon>
        <taxon>Teleostei</taxon>
        <taxon>Protacanthopterygii</taxon>
        <taxon>Salmoniformes</taxon>
        <taxon>Salmonidae</taxon>
        <taxon>Salmoninae</taxon>
        <taxon>Oncorhynchus</taxon>
    </lineage>
</organism>
<evidence type="ECO:0000313" key="5">
    <source>
        <dbReference type="EMBL" id="CDQ73296.1"/>
    </source>
</evidence>
<dbReference type="Gene3D" id="3.40.50.150">
    <property type="entry name" value="Vaccinia Virus protein VP39"/>
    <property type="match status" value="1"/>
</dbReference>
<evidence type="ECO:0000256" key="1">
    <source>
        <dbReference type="ARBA" id="ARBA00010633"/>
    </source>
</evidence>
<keyword evidence="4" id="KW-0949">S-adenosyl-L-methionine</keyword>
<dbReference type="InterPro" id="IPR029063">
    <property type="entry name" value="SAM-dependent_MTases_sf"/>
</dbReference>
<dbReference type="InterPro" id="IPR026170">
    <property type="entry name" value="FAM173A/B"/>
</dbReference>
<dbReference type="GO" id="GO:0005739">
    <property type="term" value="C:mitochondrion"/>
    <property type="evidence" value="ECO:0007669"/>
    <property type="project" value="TreeGrafter"/>
</dbReference>
<name>A0A060X1H9_ONCMY</name>
<dbReference type="STRING" id="8022.A0A060X1H9"/>
<keyword evidence="2" id="KW-0489">Methyltransferase</keyword>
<sequence>MEDSTEFILHDQGSRMVHSSKDNPILTVATGALLAGLYGMWTMFALPGFRKVPRRLKVPYLPSSKAQIVNVMQLLEGRRGQLVDLGSGDGRLVFAAYSVGLQCTGFEINSMLLAYARVKARWTGVPPSQANFVNKDFWKTDLSNYNNVTVFLAPGLMEVLCEKLLRELPDDACVVACRFPFPQWPHRASQGNGLDQAWAYDISTVRSALGQA</sequence>
<gene>
    <name evidence="5" type="ORF">GSONMT00026562001</name>
</gene>
<evidence type="ECO:0000256" key="2">
    <source>
        <dbReference type="ARBA" id="ARBA00022603"/>
    </source>
</evidence>
<accession>A0A060X1H9</accession>
<dbReference type="PANTHER" id="PTHR13610">
    <property type="entry name" value="METHYLTRANSFERASE DOMAIN-CONTAINING PROTEIN"/>
    <property type="match status" value="1"/>
</dbReference>
<evidence type="ECO:0008006" key="7">
    <source>
        <dbReference type="Google" id="ProtNLM"/>
    </source>
</evidence>
<evidence type="ECO:0000256" key="4">
    <source>
        <dbReference type="ARBA" id="ARBA00022691"/>
    </source>
</evidence>
<dbReference type="PaxDb" id="8022-A0A060X1H9"/>
<reference evidence="5" key="2">
    <citation type="submission" date="2014-03" db="EMBL/GenBank/DDBJ databases">
        <authorList>
            <person name="Genoscope - CEA"/>
        </authorList>
    </citation>
    <scope>NUCLEOTIDE SEQUENCE</scope>
</reference>
<dbReference type="PANTHER" id="PTHR13610:SF18">
    <property type="entry name" value="SI:DKEY-190G11.3"/>
    <property type="match status" value="1"/>
</dbReference>
<dbReference type="Proteomes" id="UP000193380">
    <property type="component" value="Unassembled WGS sequence"/>
</dbReference>
<protein>
    <recommendedName>
        <fullName evidence="7">Methyltransferase domain-containing protein</fullName>
    </recommendedName>
</protein>
<reference evidence="5" key="1">
    <citation type="journal article" date="2014" name="Nat. Commun.">
        <title>The rainbow trout genome provides novel insights into evolution after whole-genome duplication in vertebrates.</title>
        <authorList>
            <person name="Berthelot C."/>
            <person name="Brunet F."/>
            <person name="Chalopin D."/>
            <person name="Juanchich A."/>
            <person name="Bernard M."/>
            <person name="Noel B."/>
            <person name="Bento P."/>
            <person name="Da Silva C."/>
            <person name="Labadie K."/>
            <person name="Alberti A."/>
            <person name="Aury J.M."/>
            <person name="Louis A."/>
            <person name="Dehais P."/>
            <person name="Bardou P."/>
            <person name="Montfort J."/>
            <person name="Klopp C."/>
            <person name="Cabau C."/>
            <person name="Gaspin C."/>
            <person name="Thorgaard G.H."/>
            <person name="Boussaha M."/>
            <person name="Quillet E."/>
            <person name="Guyomard R."/>
            <person name="Galiana D."/>
            <person name="Bobe J."/>
            <person name="Volff J.N."/>
            <person name="Genet C."/>
            <person name="Wincker P."/>
            <person name="Jaillon O."/>
            <person name="Roest Crollius H."/>
            <person name="Guiguen Y."/>
        </authorList>
    </citation>
    <scope>NUCLEOTIDE SEQUENCE [LARGE SCALE GENOMIC DNA]</scope>
</reference>
<evidence type="ECO:0000313" key="6">
    <source>
        <dbReference type="Proteomes" id="UP000193380"/>
    </source>
</evidence>